<dbReference type="STRING" id="28092.WM40_02425"/>
<evidence type="ECO:0000313" key="1">
    <source>
        <dbReference type="EMBL" id="KKB64882.1"/>
    </source>
</evidence>
<dbReference type="OrthoDB" id="6869716at2"/>
<keyword evidence="2" id="KW-1185">Reference proteome</keyword>
<name>A0A0F5K5R7_9BURK</name>
<dbReference type="Gene3D" id="2.30.110.20">
    <property type="entry name" value="Hcp1-like"/>
    <property type="match status" value="1"/>
</dbReference>
<dbReference type="InterPro" id="IPR053165">
    <property type="entry name" value="HSI-I_assembly_Hcp1"/>
</dbReference>
<comment type="caution">
    <text evidence="1">The sequence shown here is derived from an EMBL/GenBank/DDBJ whole genome shotgun (WGS) entry which is preliminary data.</text>
</comment>
<dbReference type="RefSeq" id="WP_024904841.1">
    <property type="nucleotide sequence ID" value="NZ_CADFGU010000004.1"/>
</dbReference>
<dbReference type="SUPFAM" id="SSF141452">
    <property type="entry name" value="Hcp1-like"/>
    <property type="match status" value="1"/>
</dbReference>
<dbReference type="Proteomes" id="UP000033618">
    <property type="component" value="Unassembled WGS sequence"/>
</dbReference>
<dbReference type="PANTHER" id="PTHR36152:SF1">
    <property type="entry name" value="UBIQUITIN-LIKE DOMAIN-CONTAINING PROTEIN"/>
    <property type="match status" value="1"/>
</dbReference>
<dbReference type="InterPro" id="IPR008514">
    <property type="entry name" value="T6SS_Hcp"/>
</dbReference>
<proteinExistence type="predicted"/>
<organism evidence="1 2">
    <name type="scientific">Robbsia andropogonis</name>
    <dbReference type="NCBI Taxonomy" id="28092"/>
    <lineage>
        <taxon>Bacteria</taxon>
        <taxon>Pseudomonadati</taxon>
        <taxon>Pseudomonadota</taxon>
        <taxon>Betaproteobacteria</taxon>
        <taxon>Burkholderiales</taxon>
        <taxon>Burkholderiaceae</taxon>
        <taxon>Robbsia</taxon>
    </lineage>
</organism>
<reference evidence="1 2" key="1">
    <citation type="submission" date="2015-03" db="EMBL/GenBank/DDBJ databases">
        <title>Draft Genome Sequence of Burkholderia andropogonis type strain ICMP2807, isolated from Sorghum bicolor.</title>
        <authorList>
            <person name="Lopes-Santos L."/>
            <person name="Castro D.B."/>
            <person name="Ottoboni L.M."/>
            <person name="Park D."/>
            <person name="Weirc B.S."/>
            <person name="Destefano S.A."/>
        </authorList>
    </citation>
    <scope>NUCLEOTIDE SEQUENCE [LARGE SCALE GENOMIC DNA]</scope>
    <source>
        <strain evidence="1 2">ICMP2807</strain>
    </source>
</reference>
<gene>
    <name evidence="1" type="ORF">WM40_02425</name>
</gene>
<dbReference type="Pfam" id="PF05638">
    <property type="entry name" value="T6SS_HCP"/>
    <property type="match status" value="1"/>
</dbReference>
<dbReference type="InterPro" id="IPR036624">
    <property type="entry name" value="Hcp1-lik_sf"/>
</dbReference>
<accession>A0A0F5K5R7</accession>
<dbReference type="EMBL" id="LAQU01000002">
    <property type="protein sequence ID" value="KKB64882.1"/>
    <property type="molecule type" value="Genomic_DNA"/>
</dbReference>
<dbReference type="PATRIC" id="fig|28092.6.peg.564"/>
<evidence type="ECO:0000313" key="2">
    <source>
        <dbReference type="Proteomes" id="UP000033618"/>
    </source>
</evidence>
<protein>
    <submittedName>
        <fullName evidence="1">Virulence factor secretion apparatus protein</fullName>
    </submittedName>
</protein>
<dbReference type="AlphaFoldDB" id="A0A0F5K5R7"/>
<dbReference type="PANTHER" id="PTHR36152">
    <property type="entry name" value="CYTOPLASMIC PROTEIN-RELATED"/>
    <property type="match status" value="1"/>
</dbReference>
<sequence>MESLFLSIKSIKGNSIIAGYADKIIVESFSHGVSLPLYADAGNSDRTIGRPTFSEMSFSKTTDVSTPALLAACASGTNLGDVVLDMGRTDKGKYMSLIKYTMANAMISSIRTAGHPGGGSDTFSLNFTKLTCVFTQQKPDGTPKGNAQFGWDLTKSVAA</sequence>